<reference evidence="2 3" key="1">
    <citation type="journal article" date="2019" name="Commun. Biol.">
        <title>The bagworm genome reveals a unique fibroin gene that provides high tensile strength.</title>
        <authorList>
            <person name="Kono N."/>
            <person name="Nakamura H."/>
            <person name="Ohtoshi R."/>
            <person name="Tomita M."/>
            <person name="Numata K."/>
            <person name="Arakawa K."/>
        </authorList>
    </citation>
    <scope>NUCLEOTIDE SEQUENCE [LARGE SCALE GENOMIC DNA]</scope>
</reference>
<dbReference type="Proteomes" id="UP000299102">
    <property type="component" value="Unassembled WGS sequence"/>
</dbReference>
<keyword evidence="3" id="KW-1185">Reference proteome</keyword>
<accession>A0A4C1URF1</accession>
<sequence length="108" mass="12072">MTHNRKKGSKLEDFPRQPEIKRSCRWVHRHRPRPTRPSLGVMVKWWVVDPKKGLHAPEAGRSAGKRRGATTRVALMDALRIPGAMRAHDGWDAGSLHASGALPETISP</sequence>
<evidence type="ECO:0000313" key="2">
    <source>
        <dbReference type="EMBL" id="GBP29028.1"/>
    </source>
</evidence>
<gene>
    <name evidence="2" type="ORF">EVAR_10843_1</name>
</gene>
<feature type="region of interest" description="Disordered" evidence="1">
    <location>
        <begin position="88"/>
        <end position="108"/>
    </location>
</feature>
<evidence type="ECO:0000256" key="1">
    <source>
        <dbReference type="SAM" id="MobiDB-lite"/>
    </source>
</evidence>
<proteinExistence type="predicted"/>
<dbReference type="AlphaFoldDB" id="A0A4C1URF1"/>
<evidence type="ECO:0000313" key="3">
    <source>
        <dbReference type="Proteomes" id="UP000299102"/>
    </source>
</evidence>
<name>A0A4C1URF1_EUMVA</name>
<dbReference type="EMBL" id="BGZK01000215">
    <property type="protein sequence ID" value="GBP29028.1"/>
    <property type="molecule type" value="Genomic_DNA"/>
</dbReference>
<comment type="caution">
    <text evidence="2">The sequence shown here is derived from an EMBL/GenBank/DDBJ whole genome shotgun (WGS) entry which is preliminary data.</text>
</comment>
<protein>
    <submittedName>
        <fullName evidence="2">Uncharacterized protein</fullName>
    </submittedName>
</protein>
<organism evidence="2 3">
    <name type="scientific">Eumeta variegata</name>
    <name type="common">Bagworm moth</name>
    <name type="synonym">Eumeta japonica</name>
    <dbReference type="NCBI Taxonomy" id="151549"/>
    <lineage>
        <taxon>Eukaryota</taxon>
        <taxon>Metazoa</taxon>
        <taxon>Ecdysozoa</taxon>
        <taxon>Arthropoda</taxon>
        <taxon>Hexapoda</taxon>
        <taxon>Insecta</taxon>
        <taxon>Pterygota</taxon>
        <taxon>Neoptera</taxon>
        <taxon>Endopterygota</taxon>
        <taxon>Lepidoptera</taxon>
        <taxon>Glossata</taxon>
        <taxon>Ditrysia</taxon>
        <taxon>Tineoidea</taxon>
        <taxon>Psychidae</taxon>
        <taxon>Oiketicinae</taxon>
        <taxon>Eumeta</taxon>
    </lineage>
</organism>